<name>A0A6A0B9C7_9LACT</name>
<feature type="transmembrane region" description="Helical" evidence="1">
    <location>
        <begin position="89"/>
        <end position="109"/>
    </location>
</feature>
<comment type="caution">
    <text evidence="2">The sequence shown here is derived from an EMBL/GenBank/DDBJ whole genome shotgun (WGS) entry which is preliminary data.</text>
</comment>
<sequence length="129" mass="14930">MLAFVFIAALYETIVCTLCYPISLYALSVLFLGIPDNIATAKMIISKNKFGARYLNDAKLRAKLSLYQSFAVNLIFVIFYTYTSHHYHSTWFGAVAVYDAILSFIRFILLKNVRQNLEKEWQTYRLCGF</sequence>
<evidence type="ECO:0000313" key="3">
    <source>
        <dbReference type="Proteomes" id="UP000480303"/>
    </source>
</evidence>
<dbReference type="AlphaFoldDB" id="A0A6A0B9C7"/>
<organism evidence="2 3">
    <name type="scientific">Pseudolactococcus hodotermopsidis</name>
    <dbReference type="NCBI Taxonomy" id="2709157"/>
    <lineage>
        <taxon>Bacteria</taxon>
        <taxon>Bacillati</taxon>
        <taxon>Bacillota</taxon>
        <taxon>Bacilli</taxon>
        <taxon>Lactobacillales</taxon>
        <taxon>Streptococcaceae</taxon>
        <taxon>Pseudolactococcus</taxon>
    </lineage>
</organism>
<keyword evidence="3" id="KW-1185">Reference proteome</keyword>
<dbReference type="EMBL" id="BLLI01000010">
    <property type="protein sequence ID" value="GFH42039.1"/>
    <property type="molecule type" value="Genomic_DNA"/>
</dbReference>
<keyword evidence="1" id="KW-0472">Membrane</keyword>
<evidence type="ECO:0000313" key="2">
    <source>
        <dbReference type="EMBL" id="GFH42039.1"/>
    </source>
</evidence>
<accession>A0A6A0B9C7</accession>
<feature type="transmembrane region" description="Helical" evidence="1">
    <location>
        <begin position="66"/>
        <end position="83"/>
    </location>
</feature>
<keyword evidence="1" id="KW-1133">Transmembrane helix</keyword>
<dbReference type="Proteomes" id="UP000480303">
    <property type="component" value="Unassembled WGS sequence"/>
</dbReference>
<keyword evidence="1" id="KW-0812">Transmembrane</keyword>
<reference evidence="2 3" key="1">
    <citation type="submission" date="2020-02" db="EMBL/GenBank/DDBJ databases">
        <title>Draft genome sequence of Lactococcus sp. Hs30E4-3.</title>
        <authorList>
            <person name="Noda S."/>
            <person name="Yuki M."/>
            <person name="Ohkuma M."/>
        </authorList>
    </citation>
    <scope>NUCLEOTIDE SEQUENCE [LARGE SCALE GENOMIC DNA]</scope>
    <source>
        <strain evidence="2 3">Hs30E4-3</strain>
    </source>
</reference>
<gene>
    <name evidence="2" type="ORF">Hs30E_05900</name>
</gene>
<evidence type="ECO:0000256" key="1">
    <source>
        <dbReference type="SAM" id="Phobius"/>
    </source>
</evidence>
<protein>
    <submittedName>
        <fullName evidence="2">Uncharacterized protein</fullName>
    </submittedName>
</protein>
<proteinExistence type="predicted"/>